<protein>
    <submittedName>
        <fullName evidence="2">Uncharacterized protein</fullName>
    </submittedName>
</protein>
<accession>A0AAE4MKU4</accession>
<evidence type="ECO:0000256" key="1">
    <source>
        <dbReference type="SAM" id="MobiDB-lite"/>
    </source>
</evidence>
<evidence type="ECO:0000313" key="2">
    <source>
        <dbReference type="EMBL" id="MDV0609418.1"/>
    </source>
</evidence>
<dbReference type="RefSeq" id="WP_224222643.1">
    <property type="nucleotide sequence ID" value="NZ_BRUS01000001.1"/>
</dbReference>
<feature type="region of interest" description="Disordered" evidence="1">
    <location>
        <begin position="20"/>
        <end position="47"/>
    </location>
</feature>
<reference evidence="2" key="1">
    <citation type="submission" date="2023-10" db="EMBL/GenBank/DDBJ databases">
        <title>Surveillance and assessment of the effects of hospital wastewater treatment on clearance of pathogenic bacterial and antimicrobial resistance genes.</title>
        <authorList>
            <person name="Wu Y."/>
        </authorList>
    </citation>
    <scope>NUCLEOTIDE SEQUENCE</scope>
    <source>
        <strain evidence="2">23-M-SY-8</strain>
    </source>
</reference>
<sequence length="47" mass="5333">MAEGLLQQMQVSQQIVETNAVADNGQRGRQREKYQPFTNGRMMASFS</sequence>
<name>A0AAE4MKU4_9ENTR</name>
<comment type="caution">
    <text evidence="2">The sequence shown here is derived from an EMBL/GenBank/DDBJ whole genome shotgun (WGS) entry which is preliminary data.</text>
</comment>
<gene>
    <name evidence="2" type="ORF">RZO73_02500</name>
</gene>
<proteinExistence type="predicted"/>
<organism evidence="2 3">
    <name type="scientific">Klebsiella quasipneumoniae subsp. similipneumoniae</name>
    <dbReference type="NCBI Taxonomy" id="1463164"/>
    <lineage>
        <taxon>Bacteria</taxon>
        <taxon>Pseudomonadati</taxon>
        <taxon>Pseudomonadota</taxon>
        <taxon>Gammaproteobacteria</taxon>
        <taxon>Enterobacterales</taxon>
        <taxon>Enterobacteriaceae</taxon>
        <taxon>Klebsiella/Raoultella group</taxon>
        <taxon>Klebsiella</taxon>
        <taxon>Klebsiella pneumoniae complex</taxon>
    </lineage>
</organism>
<dbReference type="AlphaFoldDB" id="A0AAE4MKU4"/>
<dbReference type="Proteomes" id="UP001187239">
    <property type="component" value="Unassembled WGS sequence"/>
</dbReference>
<evidence type="ECO:0000313" key="3">
    <source>
        <dbReference type="Proteomes" id="UP001187239"/>
    </source>
</evidence>
<dbReference type="EMBL" id="JAWHXQ010000001">
    <property type="protein sequence ID" value="MDV0609418.1"/>
    <property type="molecule type" value="Genomic_DNA"/>
</dbReference>